<feature type="transmembrane region" description="Helical" evidence="10">
    <location>
        <begin position="388"/>
        <end position="412"/>
    </location>
</feature>
<sequence length="463" mass="50192">MNKTNELGTESVGKLLLKFSIPSIIGMLVNVLYSIVDRIFVGQGIGSIPLSGVAVTFPITNIIMAFAMLAGIGASAVVSIKLGQHKKDDAEKVLGNAFVLLVIFSIMLTVLGLLFLNPILRVLGASEEILPYARQFSFIIILGIMFQSVSMGLNNIIRAEGNPKTAMMTMLIGALINFIANPLLIFVFKLGVRGSALSTIISQFITTAWTLRYFTNGKSLLKLTKENMKLDSAIIKEIVAIGASPFVMQVAASMVTVTFNKSLATYGGDLAIGAMALVNSVAMLILMPIFGINQGVQPIIGYNYGAKNFKRVKKALKYAMLAATAITTVGFVFVQLFPVQIIKVFNSDDAALIAIGSKGLSIFLMMLPIIGVAIVGSNYFQAVAKAKLSMILSLLRQVILLIPLILILPHHYQLNGVWMAQPVADLLSTIITVLVVFKEMRKLNKVEIINPKDNMDLVRAEEY</sequence>
<dbReference type="InterPro" id="IPR045070">
    <property type="entry name" value="MATE_MepA-like"/>
</dbReference>
<gene>
    <name evidence="11" type="ORF">JK636_09060</name>
</gene>
<dbReference type="EMBL" id="JAESWC010000002">
    <property type="protein sequence ID" value="MBL4935908.1"/>
    <property type="molecule type" value="Genomic_DNA"/>
</dbReference>
<dbReference type="InterPro" id="IPR002528">
    <property type="entry name" value="MATE_fam"/>
</dbReference>
<feature type="transmembrane region" description="Helical" evidence="10">
    <location>
        <begin position="48"/>
        <end position="72"/>
    </location>
</feature>
<dbReference type="PANTHER" id="PTHR43823:SF3">
    <property type="entry name" value="MULTIDRUG EXPORT PROTEIN MEPA"/>
    <property type="match status" value="1"/>
</dbReference>
<evidence type="ECO:0000256" key="9">
    <source>
        <dbReference type="ARBA" id="ARBA00023251"/>
    </source>
</evidence>
<feature type="transmembrane region" description="Helical" evidence="10">
    <location>
        <begin position="194"/>
        <end position="214"/>
    </location>
</feature>
<dbReference type="InterPro" id="IPR048279">
    <property type="entry name" value="MdtK-like"/>
</dbReference>
<feature type="transmembrane region" description="Helical" evidence="10">
    <location>
        <begin position="418"/>
        <end position="437"/>
    </location>
</feature>
<keyword evidence="6 10" id="KW-0812">Transmembrane</keyword>
<feature type="transmembrane region" description="Helical" evidence="10">
    <location>
        <begin position="93"/>
        <end position="116"/>
    </location>
</feature>
<accession>A0ABS1T988</accession>
<feature type="transmembrane region" description="Helical" evidence="10">
    <location>
        <begin position="136"/>
        <end position="157"/>
    </location>
</feature>
<dbReference type="PANTHER" id="PTHR43823">
    <property type="entry name" value="SPORULATION PROTEIN YKVU"/>
    <property type="match status" value="1"/>
</dbReference>
<evidence type="ECO:0000256" key="4">
    <source>
        <dbReference type="ARBA" id="ARBA00022448"/>
    </source>
</evidence>
<feature type="transmembrane region" description="Helical" evidence="10">
    <location>
        <begin position="350"/>
        <end position="376"/>
    </location>
</feature>
<feature type="transmembrane region" description="Helical" evidence="10">
    <location>
        <begin position="234"/>
        <end position="259"/>
    </location>
</feature>
<feature type="transmembrane region" description="Helical" evidence="10">
    <location>
        <begin position="271"/>
        <end position="292"/>
    </location>
</feature>
<keyword evidence="7 10" id="KW-1133">Transmembrane helix</keyword>
<keyword evidence="4" id="KW-0813">Transport</keyword>
<comment type="subcellular location">
    <subcellularLocation>
        <location evidence="1">Cell membrane</location>
        <topology evidence="1">Multi-pass membrane protein</topology>
    </subcellularLocation>
</comment>
<organism evidence="11 12">
    <name type="scientific">Clostridium rhizosphaerae</name>
    <dbReference type="NCBI Taxonomy" id="2803861"/>
    <lineage>
        <taxon>Bacteria</taxon>
        <taxon>Bacillati</taxon>
        <taxon>Bacillota</taxon>
        <taxon>Clostridia</taxon>
        <taxon>Eubacteriales</taxon>
        <taxon>Clostridiaceae</taxon>
        <taxon>Clostridium</taxon>
    </lineage>
</organism>
<evidence type="ECO:0000256" key="6">
    <source>
        <dbReference type="ARBA" id="ARBA00022692"/>
    </source>
</evidence>
<dbReference type="Proteomes" id="UP000632377">
    <property type="component" value="Unassembled WGS sequence"/>
</dbReference>
<feature type="transmembrane region" description="Helical" evidence="10">
    <location>
        <begin position="169"/>
        <end position="188"/>
    </location>
</feature>
<evidence type="ECO:0000313" key="12">
    <source>
        <dbReference type="Proteomes" id="UP000632377"/>
    </source>
</evidence>
<comment type="caution">
    <text evidence="11">The sequence shown here is derived from an EMBL/GenBank/DDBJ whole genome shotgun (WGS) entry which is preliminary data.</text>
</comment>
<evidence type="ECO:0000256" key="1">
    <source>
        <dbReference type="ARBA" id="ARBA00004651"/>
    </source>
</evidence>
<evidence type="ECO:0000256" key="10">
    <source>
        <dbReference type="SAM" id="Phobius"/>
    </source>
</evidence>
<dbReference type="Pfam" id="PF01554">
    <property type="entry name" value="MatE"/>
    <property type="match status" value="2"/>
</dbReference>
<keyword evidence="9" id="KW-0046">Antibiotic resistance</keyword>
<evidence type="ECO:0000256" key="3">
    <source>
        <dbReference type="ARBA" id="ARBA00022106"/>
    </source>
</evidence>
<evidence type="ECO:0000313" key="11">
    <source>
        <dbReference type="EMBL" id="MBL4935908.1"/>
    </source>
</evidence>
<keyword evidence="5" id="KW-1003">Cell membrane</keyword>
<keyword evidence="8 10" id="KW-0472">Membrane</keyword>
<evidence type="ECO:0000256" key="2">
    <source>
        <dbReference type="ARBA" id="ARBA00008417"/>
    </source>
</evidence>
<protein>
    <recommendedName>
        <fullName evidence="3">Multidrug export protein MepA</fullName>
    </recommendedName>
</protein>
<proteinExistence type="inferred from homology"/>
<keyword evidence="12" id="KW-1185">Reference proteome</keyword>
<evidence type="ECO:0000256" key="5">
    <source>
        <dbReference type="ARBA" id="ARBA00022475"/>
    </source>
</evidence>
<dbReference type="NCBIfam" id="TIGR00797">
    <property type="entry name" value="matE"/>
    <property type="match status" value="1"/>
</dbReference>
<name>A0ABS1T988_9CLOT</name>
<reference evidence="11 12" key="1">
    <citation type="submission" date="2021-01" db="EMBL/GenBank/DDBJ databases">
        <title>Genome public.</title>
        <authorList>
            <person name="Liu C."/>
            <person name="Sun Q."/>
        </authorList>
    </citation>
    <scope>NUCLEOTIDE SEQUENCE [LARGE SCALE GENOMIC DNA]</scope>
    <source>
        <strain evidence="11 12">YIM B02515</strain>
    </source>
</reference>
<feature type="transmembrane region" description="Helical" evidence="10">
    <location>
        <begin position="15"/>
        <end position="36"/>
    </location>
</feature>
<dbReference type="InterPro" id="IPR051327">
    <property type="entry name" value="MATE_MepA_subfamily"/>
</dbReference>
<dbReference type="PIRSF" id="PIRSF006603">
    <property type="entry name" value="DinF"/>
    <property type="match status" value="1"/>
</dbReference>
<dbReference type="CDD" id="cd13143">
    <property type="entry name" value="MATE_MepA_like"/>
    <property type="match status" value="1"/>
</dbReference>
<comment type="similarity">
    <text evidence="2">Belongs to the multi antimicrobial extrusion (MATE) (TC 2.A.66.1) family. MepA subfamily.</text>
</comment>
<feature type="transmembrane region" description="Helical" evidence="10">
    <location>
        <begin position="318"/>
        <end position="338"/>
    </location>
</feature>
<evidence type="ECO:0000256" key="8">
    <source>
        <dbReference type="ARBA" id="ARBA00023136"/>
    </source>
</evidence>
<dbReference type="RefSeq" id="WP_202748495.1">
    <property type="nucleotide sequence ID" value="NZ_JAESWC010000002.1"/>
</dbReference>
<evidence type="ECO:0000256" key="7">
    <source>
        <dbReference type="ARBA" id="ARBA00022989"/>
    </source>
</evidence>